<name>A0ABT2HBE4_9MICO</name>
<gene>
    <name evidence="1" type="ORF">N1032_26140</name>
</gene>
<protein>
    <submittedName>
        <fullName evidence="1">Uncharacterized protein</fullName>
    </submittedName>
</protein>
<dbReference type="EMBL" id="JANLCJ010000508">
    <property type="protein sequence ID" value="MCS5737213.1"/>
    <property type="molecule type" value="Genomic_DNA"/>
</dbReference>
<comment type="caution">
    <text evidence="1">The sequence shown here is derived from an EMBL/GenBank/DDBJ whole genome shotgun (WGS) entry which is preliminary data.</text>
</comment>
<reference evidence="1" key="1">
    <citation type="submission" date="2022-08" db="EMBL/GenBank/DDBJ databases">
        <authorList>
            <person name="Deng Y."/>
            <person name="Han X.-F."/>
            <person name="Zhang Y.-Q."/>
        </authorList>
    </citation>
    <scope>NUCLEOTIDE SEQUENCE</scope>
    <source>
        <strain evidence="1">CPCC 203386</strain>
    </source>
</reference>
<proteinExistence type="predicted"/>
<evidence type="ECO:0000313" key="2">
    <source>
        <dbReference type="Proteomes" id="UP001165586"/>
    </source>
</evidence>
<sequence>AKLLLKDYKALYYTTKRHTQQDNRFRIMLPINYELQLDAKEYKEFMQNVIEGLPFEVDESCSHRCKKWLTHPGHYEYTDGEVFDVLPYIPKTSKNEERKKLLDDQQSLDNLERWVLNNTGDGNRNNMLLKYAMILVDGGFALDVVRTKLLDLNDKLPGKLEHSEIDGSIMITVAKRLQKP</sequence>
<feature type="non-terminal residue" evidence="1">
    <location>
        <position position="1"/>
    </location>
</feature>
<keyword evidence="2" id="KW-1185">Reference proteome</keyword>
<dbReference type="RefSeq" id="WP_259543551.1">
    <property type="nucleotide sequence ID" value="NZ_JANLCJ010000508.1"/>
</dbReference>
<dbReference type="Proteomes" id="UP001165586">
    <property type="component" value="Unassembled WGS sequence"/>
</dbReference>
<evidence type="ECO:0000313" key="1">
    <source>
        <dbReference type="EMBL" id="MCS5737213.1"/>
    </source>
</evidence>
<organism evidence="1 2">
    <name type="scientific">Herbiconiux daphne</name>
    <dbReference type="NCBI Taxonomy" id="2970914"/>
    <lineage>
        <taxon>Bacteria</taxon>
        <taxon>Bacillati</taxon>
        <taxon>Actinomycetota</taxon>
        <taxon>Actinomycetes</taxon>
        <taxon>Micrococcales</taxon>
        <taxon>Microbacteriaceae</taxon>
        <taxon>Herbiconiux</taxon>
    </lineage>
</organism>
<accession>A0ABT2HBE4</accession>